<keyword evidence="5 6" id="KW-0472">Membrane</keyword>
<dbReference type="Pfam" id="PF01810">
    <property type="entry name" value="LysE"/>
    <property type="match status" value="1"/>
</dbReference>
<dbReference type="RefSeq" id="WP_268265212.1">
    <property type="nucleotide sequence ID" value="NZ_JALQCW010000023.1"/>
</dbReference>
<dbReference type="Proteomes" id="UP001155059">
    <property type="component" value="Unassembled WGS sequence"/>
</dbReference>
<feature type="transmembrane region" description="Helical" evidence="6">
    <location>
        <begin position="143"/>
        <end position="168"/>
    </location>
</feature>
<evidence type="ECO:0000256" key="5">
    <source>
        <dbReference type="ARBA" id="ARBA00023136"/>
    </source>
</evidence>
<dbReference type="EMBL" id="JALQCW010000023">
    <property type="protein sequence ID" value="MCK9798310.1"/>
    <property type="molecule type" value="Genomic_DNA"/>
</dbReference>
<comment type="subcellular location">
    <subcellularLocation>
        <location evidence="1">Cell membrane</location>
        <topology evidence="1">Multi-pass membrane protein</topology>
    </subcellularLocation>
</comment>
<reference evidence="7 8" key="1">
    <citation type="journal article" date="2022" name="Int. J. Syst. Evol. Microbiol.">
        <title>Pseudomonas aegrilactucae sp. nov. and Pseudomonas morbosilactucae sp. nov., pathogens causing bacterial rot of lettuce in Japan.</title>
        <authorList>
            <person name="Sawada H."/>
            <person name="Fujikawa T."/>
            <person name="Satou M."/>
        </authorList>
    </citation>
    <scope>NUCLEOTIDE SEQUENCE [LARGE SCALE GENOMIC DNA]</scope>
    <source>
        <strain evidence="7 8">MAFF 302030</strain>
    </source>
</reference>
<feature type="transmembrane region" description="Helical" evidence="6">
    <location>
        <begin position="115"/>
        <end position="137"/>
    </location>
</feature>
<dbReference type="PANTHER" id="PTHR30086:SF20">
    <property type="entry name" value="ARGININE EXPORTER PROTEIN ARGO-RELATED"/>
    <property type="match status" value="1"/>
</dbReference>
<evidence type="ECO:0000313" key="7">
    <source>
        <dbReference type="EMBL" id="MCK9798310.1"/>
    </source>
</evidence>
<accession>A0A9X1YXK1</accession>
<dbReference type="GO" id="GO:0005886">
    <property type="term" value="C:plasma membrane"/>
    <property type="evidence" value="ECO:0007669"/>
    <property type="project" value="UniProtKB-SubCell"/>
</dbReference>
<reference evidence="7 8" key="2">
    <citation type="journal article" date="2023" name="Plant Pathol.">
        <title>Dismantling and reorganizing Pseudomonas marginalis sensu#lato.</title>
        <authorList>
            <person name="Sawada H."/>
            <person name="Fujikawa T."/>
            <person name="Satou M."/>
        </authorList>
    </citation>
    <scope>NUCLEOTIDE SEQUENCE [LARGE SCALE GENOMIC DNA]</scope>
    <source>
        <strain evidence="7 8">MAFF 302030</strain>
    </source>
</reference>
<sequence>MDFSLLLLYVFSVFTLVATPGPVVALILNTSLRHGARRAALTALGSNAASLILALLAVLILRGGLALDPRLLHGISLLGCGFIGYLGLQGLAAARQPGELATVATRGLGGGLGKGFAVGIANPKDILFFVAFFPQFIGISPHFGSSVACLVGFWVLIDCAVLAAYIALARQGFALQYQRLLSGLSSLVLLAVALMGAVYSGLALSGAA</sequence>
<keyword evidence="4 6" id="KW-1133">Transmembrane helix</keyword>
<dbReference type="PANTHER" id="PTHR30086">
    <property type="entry name" value="ARGININE EXPORTER PROTEIN ARGO"/>
    <property type="match status" value="1"/>
</dbReference>
<evidence type="ECO:0000313" key="8">
    <source>
        <dbReference type="Proteomes" id="UP001155059"/>
    </source>
</evidence>
<dbReference type="InterPro" id="IPR001123">
    <property type="entry name" value="LeuE-type"/>
</dbReference>
<keyword evidence="3 6" id="KW-0812">Transmembrane</keyword>
<feature type="transmembrane region" description="Helical" evidence="6">
    <location>
        <begin position="6"/>
        <end position="28"/>
    </location>
</feature>
<evidence type="ECO:0000256" key="1">
    <source>
        <dbReference type="ARBA" id="ARBA00004651"/>
    </source>
</evidence>
<keyword evidence="2" id="KW-1003">Cell membrane</keyword>
<feature type="transmembrane region" description="Helical" evidence="6">
    <location>
        <begin position="40"/>
        <end position="65"/>
    </location>
</feature>
<comment type="caution">
    <text evidence="7">The sequence shown here is derived from an EMBL/GenBank/DDBJ whole genome shotgun (WGS) entry which is preliminary data.</text>
</comment>
<dbReference type="GO" id="GO:0015171">
    <property type="term" value="F:amino acid transmembrane transporter activity"/>
    <property type="evidence" value="ECO:0007669"/>
    <property type="project" value="TreeGrafter"/>
</dbReference>
<evidence type="ECO:0000256" key="4">
    <source>
        <dbReference type="ARBA" id="ARBA00022989"/>
    </source>
</evidence>
<dbReference type="AlphaFoldDB" id="A0A9X1YXK1"/>
<proteinExistence type="predicted"/>
<feature type="transmembrane region" description="Helical" evidence="6">
    <location>
        <begin position="71"/>
        <end position="94"/>
    </location>
</feature>
<feature type="transmembrane region" description="Helical" evidence="6">
    <location>
        <begin position="180"/>
        <end position="202"/>
    </location>
</feature>
<evidence type="ECO:0000256" key="2">
    <source>
        <dbReference type="ARBA" id="ARBA00022475"/>
    </source>
</evidence>
<evidence type="ECO:0000256" key="6">
    <source>
        <dbReference type="SAM" id="Phobius"/>
    </source>
</evidence>
<gene>
    <name evidence="7" type="ORF">M1B34_11380</name>
</gene>
<evidence type="ECO:0000256" key="3">
    <source>
        <dbReference type="ARBA" id="ARBA00022692"/>
    </source>
</evidence>
<organism evidence="7 8">
    <name type="scientific">Pseudomonas morbosilactucae</name>
    <dbReference type="NCBI Taxonomy" id="2938197"/>
    <lineage>
        <taxon>Bacteria</taxon>
        <taxon>Pseudomonadati</taxon>
        <taxon>Pseudomonadota</taxon>
        <taxon>Gammaproteobacteria</taxon>
        <taxon>Pseudomonadales</taxon>
        <taxon>Pseudomonadaceae</taxon>
        <taxon>Pseudomonas</taxon>
    </lineage>
</organism>
<name>A0A9X1YXK1_9PSED</name>
<protein>
    <submittedName>
        <fullName evidence="7">LysE family translocator</fullName>
    </submittedName>
</protein>